<dbReference type="PANTHER" id="PTHR11102">
    <property type="entry name" value="SEL-1-LIKE PROTEIN"/>
    <property type="match status" value="1"/>
</dbReference>
<dbReference type="EMBL" id="VWNA01000001">
    <property type="protein sequence ID" value="MQT14627.1"/>
    <property type="molecule type" value="Genomic_DNA"/>
</dbReference>
<dbReference type="Gene3D" id="1.25.40.10">
    <property type="entry name" value="Tetratricopeptide repeat domain"/>
    <property type="match status" value="2"/>
</dbReference>
<evidence type="ECO:0000256" key="1">
    <source>
        <dbReference type="SAM" id="MobiDB-lite"/>
    </source>
</evidence>
<evidence type="ECO:0000256" key="2">
    <source>
        <dbReference type="SAM" id="Phobius"/>
    </source>
</evidence>
<keyword evidence="2" id="KW-0472">Membrane</keyword>
<reference evidence="3 4" key="1">
    <citation type="submission" date="2019-09" db="EMBL/GenBank/DDBJ databases">
        <title>Segnochrobactrum spirostomi gen. nov., sp. nov., isolated from the ciliate Spirostomum cf. yagiui and description of a novel family, Segnochrobactraceae fam. nov. within the order Rhizobiales of the class Alphaproteobacteria.</title>
        <authorList>
            <person name="Akter S."/>
            <person name="Shazib S.U.A."/>
            <person name="Shin M.K."/>
        </authorList>
    </citation>
    <scope>NUCLEOTIDE SEQUENCE [LARGE SCALE GENOMIC DNA]</scope>
    <source>
        <strain evidence="3 4">Sp-1</strain>
    </source>
</reference>
<proteinExistence type="predicted"/>
<sequence length="386" mass="41300">MKLQRTLPLSEPFAIRLVPTIAVAGLCRKLAGFAFAMARLGRRNAGMAWQDVSIGGCDTHGRGPFGTSAPAGREAAAIGSLQRRTFGIMRSTCWRFIAGGLVALGLGGPITVQSALAFDANAPAESDEAASADMFRAGTKAYFAGDKAKAADAFGFAADKGHPVAQWKLGRMYQEGDGVATDDYKAFELFSEVANDHADDAPHSAQAPFVSNSFVELGVYYLNGIKDTAVTPNVERARELFTYAASYFGDADAQYHLGLLYLDPAREKERDPRLGARWLKLAAEKGHAAAQARLGEMLVEGTDLKRNVVAGLMWLTVASAHADDRDEAWIREAQEDAMAIATEKERRRATQLAEQVLAKSGEADKAADVANSADQAPSRVVGDASR</sequence>
<dbReference type="AlphaFoldDB" id="A0A6A7Y8F7"/>
<dbReference type="InterPro" id="IPR011990">
    <property type="entry name" value="TPR-like_helical_dom_sf"/>
</dbReference>
<accession>A0A6A7Y8F7</accession>
<name>A0A6A7Y8F7_9HYPH</name>
<comment type="caution">
    <text evidence="3">The sequence shown here is derived from an EMBL/GenBank/DDBJ whole genome shotgun (WGS) entry which is preliminary data.</text>
</comment>
<feature type="transmembrane region" description="Helical" evidence="2">
    <location>
        <begin position="93"/>
        <end position="112"/>
    </location>
</feature>
<evidence type="ECO:0000313" key="4">
    <source>
        <dbReference type="Proteomes" id="UP000332515"/>
    </source>
</evidence>
<evidence type="ECO:0000313" key="3">
    <source>
        <dbReference type="EMBL" id="MQT14627.1"/>
    </source>
</evidence>
<keyword evidence="4" id="KW-1185">Reference proteome</keyword>
<gene>
    <name evidence="3" type="ORF">F0357_18595</name>
</gene>
<protein>
    <submittedName>
        <fullName evidence="3">Sel1 repeat family protein</fullName>
    </submittedName>
</protein>
<feature type="region of interest" description="Disordered" evidence="1">
    <location>
        <begin position="360"/>
        <end position="386"/>
    </location>
</feature>
<keyword evidence="2" id="KW-1133">Transmembrane helix</keyword>
<dbReference type="Pfam" id="PF08238">
    <property type="entry name" value="Sel1"/>
    <property type="match status" value="4"/>
</dbReference>
<dbReference type="InterPro" id="IPR006597">
    <property type="entry name" value="Sel1-like"/>
</dbReference>
<dbReference type="Proteomes" id="UP000332515">
    <property type="component" value="Unassembled WGS sequence"/>
</dbReference>
<organism evidence="3 4">
    <name type="scientific">Segnochrobactrum spirostomi</name>
    <dbReference type="NCBI Taxonomy" id="2608987"/>
    <lineage>
        <taxon>Bacteria</taxon>
        <taxon>Pseudomonadati</taxon>
        <taxon>Pseudomonadota</taxon>
        <taxon>Alphaproteobacteria</taxon>
        <taxon>Hyphomicrobiales</taxon>
        <taxon>Segnochrobactraceae</taxon>
        <taxon>Segnochrobactrum</taxon>
    </lineage>
</organism>
<dbReference type="PANTHER" id="PTHR11102:SF160">
    <property type="entry name" value="ERAD-ASSOCIATED E3 UBIQUITIN-PROTEIN LIGASE COMPONENT HRD3"/>
    <property type="match status" value="1"/>
</dbReference>
<dbReference type="SUPFAM" id="SSF81901">
    <property type="entry name" value="HCP-like"/>
    <property type="match status" value="1"/>
</dbReference>
<dbReference type="SMART" id="SM00671">
    <property type="entry name" value="SEL1"/>
    <property type="match status" value="4"/>
</dbReference>
<keyword evidence="2" id="KW-0812">Transmembrane</keyword>
<feature type="transmembrane region" description="Helical" evidence="2">
    <location>
        <begin position="13"/>
        <end position="38"/>
    </location>
</feature>
<dbReference type="InterPro" id="IPR050767">
    <property type="entry name" value="Sel1_AlgK"/>
</dbReference>